<proteinExistence type="predicted"/>
<dbReference type="EMBL" id="LYXE01000024">
    <property type="protein sequence ID" value="PDW00850.1"/>
    <property type="molecule type" value="Genomic_DNA"/>
</dbReference>
<dbReference type="RefSeq" id="WP_097650674.1">
    <property type="nucleotide sequence ID" value="NZ_LYXE01000024.1"/>
</dbReference>
<protein>
    <submittedName>
        <fullName evidence="1">Uncharacterized protein</fullName>
    </submittedName>
</protein>
<dbReference type="Proteomes" id="UP000220922">
    <property type="component" value="Unassembled WGS sequence"/>
</dbReference>
<dbReference type="OrthoDB" id="162963at2"/>
<evidence type="ECO:0000313" key="1">
    <source>
        <dbReference type="EMBL" id="PDW00850.1"/>
    </source>
</evidence>
<reference evidence="1 2" key="1">
    <citation type="submission" date="2016-05" db="EMBL/GenBank/DDBJ databases">
        <authorList>
            <person name="Lavstsen T."/>
            <person name="Jespersen J.S."/>
        </authorList>
    </citation>
    <scope>NUCLEOTIDE SEQUENCE [LARGE SCALE GENOMIC DNA]</scope>
    <source>
        <strain evidence="1 2">B7-9</strain>
    </source>
</reference>
<gene>
    <name evidence="1" type="ORF">A9Q02_08255</name>
</gene>
<keyword evidence="2" id="KW-1185">Reference proteome</keyword>
<comment type="caution">
    <text evidence="1">The sequence shown here is derived from an EMBL/GenBank/DDBJ whole genome shotgun (WGS) entry which is preliminary data.</text>
</comment>
<name>A0A2H3L708_9CHLR</name>
<accession>A0A2H3L708</accession>
<dbReference type="AlphaFoldDB" id="A0A2H3L708"/>
<evidence type="ECO:0000313" key="2">
    <source>
        <dbReference type="Proteomes" id="UP000220922"/>
    </source>
</evidence>
<sequence length="78" mass="9023">METLWLGYNGLVLPFHEIVAVLHYQPALDGRIRQTYGQVPQGVMAVVVTHHGGYLPARWPAEQLRRRWATWRSSTVKR</sequence>
<organism evidence="1 2">
    <name type="scientific">Candidatus Chloroploca asiatica</name>
    <dbReference type="NCBI Taxonomy" id="1506545"/>
    <lineage>
        <taxon>Bacteria</taxon>
        <taxon>Bacillati</taxon>
        <taxon>Chloroflexota</taxon>
        <taxon>Chloroflexia</taxon>
        <taxon>Chloroflexales</taxon>
        <taxon>Chloroflexineae</taxon>
        <taxon>Oscillochloridaceae</taxon>
        <taxon>Candidatus Chloroploca</taxon>
    </lineage>
</organism>